<keyword evidence="3 6" id="KW-0560">Oxidoreductase</keyword>
<dbReference type="InterPro" id="IPR050455">
    <property type="entry name" value="Tpx_Peroxidase_subfamily"/>
</dbReference>
<name>Q2W0E5_PARM1</name>
<organism evidence="8 9">
    <name type="scientific">Paramagnetospirillum magneticum (strain ATCC 700264 / AMB-1)</name>
    <name type="common">Magnetospirillum magneticum</name>
    <dbReference type="NCBI Taxonomy" id="342108"/>
    <lineage>
        <taxon>Bacteria</taxon>
        <taxon>Pseudomonadati</taxon>
        <taxon>Pseudomonadota</taxon>
        <taxon>Alphaproteobacteria</taxon>
        <taxon>Rhodospirillales</taxon>
        <taxon>Magnetospirillaceae</taxon>
        <taxon>Paramagnetospirillum</taxon>
    </lineage>
</organism>
<comment type="catalytic activity">
    <reaction evidence="6">
        <text>a hydroperoxide + [thioredoxin]-dithiol = an alcohol + [thioredoxin]-disulfide + H2O</text>
        <dbReference type="Rhea" id="RHEA:62620"/>
        <dbReference type="Rhea" id="RHEA-COMP:10698"/>
        <dbReference type="Rhea" id="RHEA-COMP:10700"/>
        <dbReference type="ChEBI" id="CHEBI:15377"/>
        <dbReference type="ChEBI" id="CHEBI:29950"/>
        <dbReference type="ChEBI" id="CHEBI:30879"/>
        <dbReference type="ChEBI" id="CHEBI:35924"/>
        <dbReference type="ChEBI" id="CHEBI:50058"/>
        <dbReference type="EC" id="1.11.1.24"/>
    </reaction>
</comment>
<dbReference type="KEGG" id="mag:amb3876"/>
<dbReference type="SUPFAM" id="SSF52833">
    <property type="entry name" value="Thioredoxin-like"/>
    <property type="match status" value="1"/>
</dbReference>
<comment type="subunit">
    <text evidence="6">Homodimer.</text>
</comment>
<evidence type="ECO:0000256" key="3">
    <source>
        <dbReference type="ARBA" id="ARBA00023002"/>
    </source>
</evidence>
<dbReference type="GO" id="GO:0008379">
    <property type="term" value="F:thioredoxin peroxidase activity"/>
    <property type="evidence" value="ECO:0007669"/>
    <property type="project" value="UniProtKB-UniRule"/>
</dbReference>
<dbReference type="InterPro" id="IPR013766">
    <property type="entry name" value="Thioredoxin_domain"/>
</dbReference>
<protein>
    <recommendedName>
        <fullName evidence="6">Thiol peroxidase</fullName>
        <shortName evidence="6">Tpx</shortName>
        <ecNumber evidence="6">1.11.1.24</ecNumber>
    </recommendedName>
    <alternativeName>
        <fullName evidence="6">Peroxiredoxin tpx</fullName>
        <shortName evidence="6">Prx</shortName>
    </alternativeName>
    <alternativeName>
        <fullName evidence="6">Thioredoxin peroxidase</fullName>
    </alternativeName>
    <alternativeName>
        <fullName evidence="6">Thioredoxin-dependent peroxiredoxin</fullName>
    </alternativeName>
</protein>
<keyword evidence="9" id="KW-1185">Reference proteome</keyword>
<sequence>MGAPGAKSSPSNNKIRGSAMAAITLKGNPINTNGTLPAVGAAAPAFSLTTVDLADIGLDSVAGKTVVLNIFPSIDTPVCAASVRRFNAELDKLGSVAVLCVSADLPFAHKRFCGAEGLERVQSLSDMRDKGFGERYGVKIVDGPLAGLLARAVVVIKGGKVAYAELVPEIAQEPNYDAAIAAAK</sequence>
<gene>
    <name evidence="6" type="primary">tpx</name>
    <name evidence="8" type="ordered locus">amb3876</name>
</gene>
<dbReference type="HOGENOM" id="CLU_042529_12_2_5"/>
<dbReference type="Pfam" id="PF08534">
    <property type="entry name" value="Redoxin"/>
    <property type="match status" value="1"/>
</dbReference>
<dbReference type="PROSITE" id="PS01265">
    <property type="entry name" value="TPX"/>
    <property type="match status" value="1"/>
</dbReference>
<dbReference type="EMBL" id="AP007255">
    <property type="protein sequence ID" value="BAE52680.1"/>
    <property type="molecule type" value="Genomic_DNA"/>
</dbReference>
<evidence type="ECO:0000313" key="8">
    <source>
        <dbReference type="EMBL" id="BAE52680.1"/>
    </source>
</evidence>
<keyword evidence="5 6" id="KW-0676">Redox-active center</keyword>
<comment type="miscellaneous">
    <text evidence="6">The active site is a conserved redox-active cysteine residue, the peroxidatic cysteine (C(P)), which makes the nucleophilic attack on the peroxide substrate. The peroxide oxidizes the C(P)-SH to cysteine sulfenic acid (C(P)-SOH), which then reacts with another cysteine residue, the resolving cysteine (C(R)), to form a disulfide bridge. The disulfide is subsequently reduced by an appropriate electron donor to complete the catalytic cycle. In this atypical 2-Cys peroxiredoxin, C(R) is present in the same subunit to form an intramolecular disulfide. The disulfide is subsequently reduced by thioredoxin.</text>
</comment>
<evidence type="ECO:0000313" key="9">
    <source>
        <dbReference type="Proteomes" id="UP000007058"/>
    </source>
</evidence>
<dbReference type="CDD" id="cd03014">
    <property type="entry name" value="PRX_Atyp2cys"/>
    <property type="match status" value="1"/>
</dbReference>
<dbReference type="AlphaFoldDB" id="Q2W0E5"/>
<comment type="similarity">
    <text evidence="6">Belongs to the peroxiredoxin family. Tpx subfamily.</text>
</comment>
<feature type="disulfide bond" description="Redox-active" evidence="6">
    <location>
        <begin position="79"/>
        <end position="113"/>
    </location>
</feature>
<dbReference type="PANTHER" id="PTHR43110">
    <property type="entry name" value="THIOL PEROXIDASE"/>
    <property type="match status" value="1"/>
</dbReference>
<evidence type="ECO:0000256" key="4">
    <source>
        <dbReference type="ARBA" id="ARBA00023157"/>
    </source>
</evidence>
<dbReference type="EC" id="1.11.1.24" evidence="6"/>
<accession>Q2W0E5</accession>
<evidence type="ECO:0000259" key="7">
    <source>
        <dbReference type="PROSITE" id="PS51352"/>
    </source>
</evidence>
<dbReference type="InterPro" id="IPR036249">
    <property type="entry name" value="Thioredoxin-like_sf"/>
</dbReference>
<comment type="function">
    <text evidence="6">Thiol-specific peroxidase that catalyzes the reduction of hydrogen peroxide and organic hydroperoxides to water and alcohols, respectively. Plays a role in cell protection against oxidative stress by detoxifying peroxides.</text>
</comment>
<dbReference type="InterPro" id="IPR018219">
    <property type="entry name" value="Tpx_CS"/>
</dbReference>
<evidence type="ECO:0000256" key="2">
    <source>
        <dbReference type="ARBA" id="ARBA00022862"/>
    </source>
</evidence>
<evidence type="ECO:0000256" key="1">
    <source>
        <dbReference type="ARBA" id="ARBA00022559"/>
    </source>
</evidence>
<dbReference type="PROSITE" id="PS51352">
    <property type="entry name" value="THIOREDOXIN_2"/>
    <property type="match status" value="1"/>
</dbReference>
<dbReference type="InterPro" id="IPR013740">
    <property type="entry name" value="Redoxin"/>
</dbReference>
<proteinExistence type="inferred from homology"/>
<keyword evidence="1 6" id="KW-0575">Peroxidase</keyword>
<dbReference type="NCBIfam" id="NF001808">
    <property type="entry name" value="PRK00522.1"/>
    <property type="match status" value="1"/>
</dbReference>
<dbReference type="HAMAP" id="MF_00269">
    <property type="entry name" value="Tpx"/>
    <property type="match status" value="1"/>
</dbReference>
<feature type="domain" description="Thioredoxin" evidence="7">
    <location>
        <begin position="37"/>
        <end position="184"/>
    </location>
</feature>
<dbReference type="Proteomes" id="UP000007058">
    <property type="component" value="Chromosome"/>
</dbReference>
<evidence type="ECO:0000256" key="5">
    <source>
        <dbReference type="ARBA" id="ARBA00023284"/>
    </source>
</evidence>
<reference evidence="8 9" key="1">
    <citation type="journal article" date="2005" name="DNA Res.">
        <title>Complete genome sequence of the facultative anaerobic magnetotactic bacterium Magnetospirillum sp. strain AMB-1.</title>
        <authorList>
            <person name="Matsunaga T."/>
            <person name="Okamura Y."/>
            <person name="Fukuda Y."/>
            <person name="Wahyudi A.T."/>
            <person name="Murase Y."/>
            <person name="Takeyama H."/>
        </authorList>
    </citation>
    <scope>NUCLEOTIDE SEQUENCE [LARGE SCALE GENOMIC DNA]</scope>
    <source>
        <strain evidence="9">ATCC 700264 / AMB-1</strain>
    </source>
</reference>
<feature type="active site" description="Cysteine sulfenic acid (-SOH) intermediate" evidence="6">
    <location>
        <position position="79"/>
    </location>
</feature>
<keyword evidence="2 6" id="KW-0049">Antioxidant</keyword>
<dbReference type="PANTHER" id="PTHR43110:SF1">
    <property type="entry name" value="THIOL PEROXIDASE"/>
    <property type="match status" value="1"/>
</dbReference>
<dbReference type="InterPro" id="IPR002065">
    <property type="entry name" value="TPX"/>
</dbReference>
<keyword evidence="4 6" id="KW-1015">Disulfide bond</keyword>
<evidence type="ECO:0000256" key="6">
    <source>
        <dbReference type="HAMAP-Rule" id="MF_00269"/>
    </source>
</evidence>
<dbReference type="STRING" id="342108.amb3876"/>
<dbReference type="Gene3D" id="3.40.30.10">
    <property type="entry name" value="Glutaredoxin"/>
    <property type="match status" value="1"/>
</dbReference>